<evidence type="ECO:0000259" key="1">
    <source>
        <dbReference type="PROSITE" id="PS51704"/>
    </source>
</evidence>
<accession>A0A934X4Y6</accession>
<evidence type="ECO:0000313" key="3">
    <source>
        <dbReference type="Proteomes" id="UP000718281"/>
    </source>
</evidence>
<dbReference type="PROSITE" id="PS51704">
    <property type="entry name" value="GP_PDE"/>
    <property type="match status" value="1"/>
</dbReference>
<protein>
    <submittedName>
        <fullName evidence="2">Glycerophosphodiester phosphodiesterase</fullName>
    </submittedName>
</protein>
<proteinExistence type="predicted"/>
<name>A0A934X4Y6_9MICO</name>
<organism evidence="2 3">
    <name type="scientific">Candidatus Phosphoribacter hodrii</name>
    <dbReference type="NCBI Taxonomy" id="2953743"/>
    <lineage>
        <taxon>Bacteria</taxon>
        <taxon>Bacillati</taxon>
        <taxon>Actinomycetota</taxon>
        <taxon>Actinomycetes</taxon>
        <taxon>Micrococcales</taxon>
        <taxon>Dermatophilaceae</taxon>
        <taxon>Candidatus Phosphoribacter</taxon>
    </lineage>
</organism>
<dbReference type="InterPro" id="IPR030395">
    <property type="entry name" value="GP_PDE_dom"/>
</dbReference>
<dbReference type="Gene3D" id="3.20.20.190">
    <property type="entry name" value="Phosphatidylinositol (PI) phosphodiesterase"/>
    <property type="match status" value="1"/>
</dbReference>
<dbReference type="PANTHER" id="PTHR46211:SF14">
    <property type="entry name" value="GLYCEROPHOSPHODIESTER PHOSPHODIESTERASE"/>
    <property type="match status" value="1"/>
</dbReference>
<dbReference type="PANTHER" id="PTHR46211">
    <property type="entry name" value="GLYCEROPHOSPHORYL DIESTER PHOSPHODIESTERASE"/>
    <property type="match status" value="1"/>
</dbReference>
<dbReference type="Proteomes" id="UP000718281">
    <property type="component" value="Unassembled WGS sequence"/>
</dbReference>
<dbReference type="AlphaFoldDB" id="A0A934X4Y6"/>
<dbReference type="InterPro" id="IPR017946">
    <property type="entry name" value="PLC-like_Pdiesterase_TIM-brl"/>
</dbReference>
<dbReference type="GO" id="GO:0006629">
    <property type="term" value="P:lipid metabolic process"/>
    <property type="evidence" value="ECO:0007669"/>
    <property type="project" value="InterPro"/>
</dbReference>
<comment type="caution">
    <text evidence="2">The sequence shown here is derived from an EMBL/GenBank/DDBJ whole genome shotgun (WGS) entry which is preliminary data.</text>
</comment>
<sequence>MRVSTYAAPPGPWTPGRPAVVGHRGARGLIPENTVASMRAAIDVGVPAIELDVLLTADDQVVVWHDPVLHPAKCRPTGADYLGARVDELTLTQLRTVDVGSLTLAGFPRQRAVPGERIPTLAEVFAATTDAPIWWVIEVKIDVTDPRDRAARHTLLNGVLAAVTDAGVRDRVFIHSFDWAVLELARGLDPHLPVSALADVGETFAPRSKWLGTVQWDDHPDDLAGAAAELGASVVSPDFPSCTAELVEQAHARGMAVLPWTVNDPVIFGDLADLGADGVVTDLPDEMLAL</sequence>
<evidence type="ECO:0000313" key="2">
    <source>
        <dbReference type="EMBL" id="MBK6300433.1"/>
    </source>
</evidence>
<dbReference type="GO" id="GO:0008081">
    <property type="term" value="F:phosphoric diester hydrolase activity"/>
    <property type="evidence" value="ECO:0007669"/>
    <property type="project" value="InterPro"/>
</dbReference>
<reference evidence="2 3" key="1">
    <citation type="submission" date="2020-10" db="EMBL/GenBank/DDBJ databases">
        <title>Connecting structure to function with the recovery of over 1000 high-quality activated sludge metagenome-assembled genomes encoding full-length rRNA genes using long-read sequencing.</title>
        <authorList>
            <person name="Singleton C.M."/>
            <person name="Petriglieri F."/>
            <person name="Kristensen J.M."/>
            <person name="Kirkegaard R.H."/>
            <person name="Michaelsen T.Y."/>
            <person name="Andersen M.H."/>
            <person name="Karst S.M."/>
            <person name="Dueholm M.S."/>
            <person name="Nielsen P.H."/>
            <person name="Albertsen M."/>
        </authorList>
    </citation>
    <scope>NUCLEOTIDE SEQUENCE [LARGE SCALE GENOMIC DNA]</scope>
    <source>
        <strain evidence="2">AalE_18-Q3-R2-46_BAT3C.188</strain>
    </source>
</reference>
<dbReference type="Pfam" id="PF03009">
    <property type="entry name" value="GDPD"/>
    <property type="match status" value="1"/>
</dbReference>
<feature type="domain" description="GP-PDE" evidence="1">
    <location>
        <begin position="18"/>
        <end position="290"/>
    </location>
</feature>
<dbReference type="SUPFAM" id="SSF51695">
    <property type="entry name" value="PLC-like phosphodiesterases"/>
    <property type="match status" value="1"/>
</dbReference>
<gene>
    <name evidence="2" type="ORF">IPF40_05070</name>
</gene>
<dbReference type="EMBL" id="JADIXZ010000004">
    <property type="protein sequence ID" value="MBK6300433.1"/>
    <property type="molecule type" value="Genomic_DNA"/>
</dbReference>